<proteinExistence type="predicted"/>
<sequence length="121" mass="13774">MTTINTLLANRTDRLKTKILISDCFPIQRQIYCGPIPHLVQTSSKGGNSVSLPVFRKWTIKRYVLEFKAHKCLIKSTAFASEQQKKPTSIWSSFCSIVAFRVAGRFNICFCVQCRCCCSCR</sequence>
<protein>
    <submittedName>
        <fullName evidence="1">Uncharacterized protein</fullName>
    </submittedName>
</protein>
<dbReference type="Proteomes" id="UP001054945">
    <property type="component" value="Unassembled WGS sequence"/>
</dbReference>
<organism evidence="1 2">
    <name type="scientific">Caerostris extrusa</name>
    <name type="common">Bark spider</name>
    <name type="synonym">Caerostris bankana</name>
    <dbReference type="NCBI Taxonomy" id="172846"/>
    <lineage>
        <taxon>Eukaryota</taxon>
        <taxon>Metazoa</taxon>
        <taxon>Ecdysozoa</taxon>
        <taxon>Arthropoda</taxon>
        <taxon>Chelicerata</taxon>
        <taxon>Arachnida</taxon>
        <taxon>Araneae</taxon>
        <taxon>Araneomorphae</taxon>
        <taxon>Entelegynae</taxon>
        <taxon>Araneoidea</taxon>
        <taxon>Araneidae</taxon>
        <taxon>Caerostris</taxon>
    </lineage>
</organism>
<evidence type="ECO:0000313" key="2">
    <source>
        <dbReference type="Proteomes" id="UP001054945"/>
    </source>
</evidence>
<dbReference type="AlphaFoldDB" id="A0AAV4P282"/>
<gene>
    <name evidence="1" type="ORF">CEXT_129901</name>
</gene>
<dbReference type="EMBL" id="BPLR01003912">
    <property type="protein sequence ID" value="GIX90123.1"/>
    <property type="molecule type" value="Genomic_DNA"/>
</dbReference>
<keyword evidence="2" id="KW-1185">Reference proteome</keyword>
<name>A0AAV4P282_CAEEX</name>
<comment type="caution">
    <text evidence="1">The sequence shown here is derived from an EMBL/GenBank/DDBJ whole genome shotgun (WGS) entry which is preliminary data.</text>
</comment>
<reference evidence="1 2" key="1">
    <citation type="submission" date="2021-06" db="EMBL/GenBank/DDBJ databases">
        <title>Caerostris extrusa draft genome.</title>
        <authorList>
            <person name="Kono N."/>
            <person name="Arakawa K."/>
        </authorList>
    </citation>
    <scope>NUCLEOTIDE SEQUENCE [LARGE SCALE GENOMIC DNA]</scope>
</reference>
<accession>A0AAV4P282</accession>
<evidence type="ECO:0000313" key="1">
    <source>
        <dbReference type="EMBL" id="GIX90123.1"/>
    </source>
</evidence>